<proteinExistence type="inferred from homology"/>
<dbReference type="AlphaFoldDB" id="A0A6J4PEU0"/>
<feature type="domain" description="CBS" evidence="12">
    <location>
        <begin position="284"/>
        <end position="341"/>
    </location>
</feature>
<dbReference type="Pfam" id="PF03471">
    <property type="entry name" value="CorC_HlyC"/>
    <property type="match status" value="1"/>
</dbReference>
<keyword evidence="3" id="KW-1003">Cell membrane</keyword>
<dbReference type="InterPro" id="IPR000644">
    <property type="entry name" value="CBS_dom"/>
</dbReference>
<evidence type="ECO:0000256" key="8">
    <source>
        <dbReference type="ARBA" id="ARBA00023136"/>
    </source>
</evidence>
<dbReference type="EMBL" id="CADCUW010000266">
    <property type="protein sequence ID" value="CAA9413835.1"/>
    <property type="molecule type" value="Genomic_DNA"/>
</dbReference>
<dbReference type="GO" id="GO:0005886">
    <property type="term" value="C:plasma membrane"/>
    <property type="evidence" value="ECO:0007669"/>
    <property type="project" value="UniProtKB-SubCell"/>
</dbReference>
<feature type="domain" description="CNNM transmembrane" evidence="13">
    <location>
        <begin position="1"/>
        <end position="201"/>
    </location>
</feature>
<dbReference type="GO" id="GO:0050660">
    <property type="term" value="F:flavin adenine dinucleotide binding"/>
    <property type="evidence" value="ECO:0007669"/>
    <property type="project" value="InterPro"/>
</dbReference>
<dbReference type="InterPro" id="IPR002550">
    <property type="entry name" value="CNNM"/>
</dbReference>
<dbReference type="PANTHER" id="PTHR43099">
    <property type="entry name" value="UPF0053 PROTEIN YRKA"/>
    <property type="match status" value="1"/>
</dbReference>
<sequence length="441" mass="46811">MLGVASQIAVIVVLTLLNGLFAMSETALVSSRKAQLRQRAEAGDRGARAALALAESPTRFLSTVQIGISLIGVLAGAFGGAALAGPLAEALRGVPLLAPYAGPLAFGAVVVAITYLSLIIGELVPKRLALNGPETVVSSVAGPMRLLSAVTSPAVWFLSASTEAVLRLLGVRQAGADPVSEQEVEILMEEGARAGVFEEEERDLVARALRLDDRPVRELMTPRPNVVWLDADDPPEDVLRLARESRHSWFPVARGDLDTMLGLASVKDGWARGPAEHPAELLGALRRPALVPEGAPATRALEAFKRSGLPLAVVIDERGHTEGVVTLTDVLEALVGEVPDADGPAEGETIVRREDGSWLVDGLLAAEELEDRLSLSERLRGRGAGYQTVGGMVMEALGRVPEEGDRFELEGHSFEVVDMDGWRVDKVLVSPRRGSEAEEAP</sequence>
<dbReference type="Pfam" id="PF01595">
    <property type="entry name" value="CNNM"/>
    <property type="match status" value="1"/>
</dbReference>
<evidence type="ECO:0000256" key="4">
    <source>
        <dbReference type="ARBA" id="ARBA00022692"/>
    </source>
</evidence>
<dbReference type="SMART" id="SM01091">
    <property type="entry name" value="CorC_HlyC"/>
    <property type="match status" value="1"/>
</dbReference>
<evidence type="ECO:0000256" key="9">
    <source>
        <dbReference type="PROSITE-ProRule" id="PRU00703"/>
    </source>
</evidence>
<dbReference type="SUPFAM" id="SSF54631">
    <property type="entry name" value="CBS-domain pair"/>
    <property type="match status" value="1"/>
</dbReference>
<evidence type="ECO:0000256" key="7">
    <source>
        <dbReference type="ARBA" id="ARBA00023122"/>
    </source>
</evidence>
<evidence type="ECO:0000256" key="5">
    <source>
        <dbReference type="ARBA" id="ARBA00022737"/>
    </source>
</evidence>
<dbReference type="SUPFAM" id="SSF56176">
    <property type="entry name" value="FAD-binding/transporter-associated domain-like"/>
    <property type="match status" value="1"/>
</dbReference>
<dbReference type="InterPro" id="IPR044751">
    <property type="entry name" value="Ion_transp-like_CBS"/>
</dbReference>
<keyword evidence="5" id="KW-0677">Repeat</keyword>
<evidence type="ECO:0000256" key="2">
    <source>
        <dbReference type="ARBA" id="ARBA00006337"/>
    </source>
</evidence>
<name>A0A6J4PEU0_9ACTN</name>
<evidence type="ECO:0000313" key="14">
    <source>
        <dbReference type="EMBL" id="CAA9413835.1"/>
    </source>
</evidence>
<dbReference type="Gene3D" id="3.10.580.10">
    <property type="entry name" value="CBS-domain"/>
    <property type="match status" value="1"/>
</dbReference>
<evidence type="ECO:0000256" key="11">
    <source>
        <dbReference type="SAM" id="Phobius"/>
    </source>
</evidence>
<evidence type="ECO:0000256" key="10">
    <source>
        <dbReference type="PROSITE-ProRule" id="PRU01193"/>
    </source>
</evidence>
<keyword evidence="7 9" id="KW-0129">CBS domain</keyword>
<dbReference type="Pfam" id="PF00571">
    <property type="entry name" value="CBS"/>
    <property type="match status" value="2"/>
</dbReference>
<dbReference type="InterPro" id="IPR036318">
    <property type="entry name" value="FAD-bd_PCMH-like_sf"/>
</dbReference>
<feature type="transmembrane region" description="Helical" evidence="11">
    <location>
        <begin position="100"/>
        <end position="120"/>
    </location>
</feature>
<dbReference type="InterPro" id="IPR051676">
    <property type="entry name" value="UPF0053_domain"/>
</dbReference>
<comment type="similarity">
    <text evidence="2">Belongs to the UPF0053 family.</text>
</comment>
<accession>A0A6J4PEU0</accession>
<keyword evidence="6 10" id="KW-1133">Transmembrane helix</keyword>
<dbReference type="Gene3D" id="3.30.465.10">
    <property type="match status" value="1"/>
</dbReference>
<keyword evidence="4 10" id="KW-0812">Transmembrane</keyword>
<evidence type="ECO:0000259" key="13">
    <source>
        <dbReference type="PROSITE" id="PS51846"/>
    </source>
</evidence>
<dbReference type="CDD" id="cd04590">
    <property type="entry name" value="CBS_pair_CorC_HlyC_assoc"/>
    <property type="match status" value="1"/>
</dbReference>
<dbReference type="InterPro" id="IPR046342">
    <property type="entry name" value="CBS_dom_sf"/>
</dbReference>
<reference evidence="14" key="1">
    <citation type="submission" date="2020-02" db="EMBL/GenBank/DDBJ databases">
        <authorList>
            <person name="Meier V. D."/>
        </authorList>
    </citation>
    <scope>NUCLEOTIDE SEQUENCE</scope>
    <source>
        <strain evidence="14">AVDCRST_MAG01</strain>
    </source>
</reference>
<dbReference type="PROSITE" id="PS51371">
    <property type="entry name" value="CBS"/>
    <property type="match status" value="2"/>
</dbReference>
<feature type="transmembrane region" description="Helical" evidence="11">
    <location>
        <begin position="6"/>
        <end position="29"/>
    </location>
</feature>
<comment type="subcellular location">
    <subcellularLocation>
        <location evidence="1">Cell membrane</location>
        <topology evidence="1">Multi-pass membrane protein</topology>
    </subcellularLocation>
</comment>
<evidence type="ECO:0000256" key="1">
    <source>
        <dbReference type="ARBA" id="ARBA00004651"/>
    </source>
</evidence>
<dbReference type="PROSITE" id="PS51846">
    <property type="entry name" value="CNNM"/>
    <property type="match status" value="1"/>
</dbReference>
<evidence type="ECO:0000259" key="12">
    <source>
        <dbReference type="PROSITE" id="PS51371"/>
    </source>
</evidence>
<dbReference type="InterPro" id="IPR005170">
    <property type="entry name" value="Transptr-assoc_dom"/>
</dbReference>
<protein>
    <submittedName>
        <fullName evidence="14">Hemolysins and related proteins containing CBS domains</fullName>
    </submittedName>
</protein>
<organism evidence="14">
    <name type="scientific">uncultured Rubrobacteraceae bacterium</name>
    <dbReference type="NCBI Taxonomy" id="349277"/>
    <lineage>
        <taxon>Bacteria</taxon>
        <taxon>Bacillati</taxon>
        <taxon>Actinomycetota</taxon>
        <taxon>Rubrobacteria</taxon>
        <taxon>Rubrobacterales</taxon>
        <taxon>Rubrobacteraceae</taxon>
        <taxon>environmental samples</taxon>
    </lineage>
</organism>
<dbReference type="InterPro" id="IPR016169">
    <property type="entry name" value="FAD-bd_PCMH_sub2"/>
</dbReference>
<evidence type="ECO:0000256" key="6">
    <source>
        <dbReference type="ARBA" id="ARBA00022989"/>
    </source>
</evidence>
<dbReference type="PANTHER" id="PTHR43099:SF5">
    <property type="entry name" value="HLYC_CORC FAMILY TRANSPORTER"/>
    <property type="match status" value="1"/>
</dbReference>
<keyword evidence="8 10" id="KW-0472">Membrane</keyword>
<gene>
    <name evidence="14" type="ORF">AVDCRST_MAG01-01-1788</name>
</gene>
<evidence type="ECO:0000256" key="3">
    <source>
        <dbReference type="ARBA" id="ARBA00022475"/>
    </source>
</evidence>
<feature type="domain" description="CBS" evidence="12">
    <location>
        <begin position="220"/>
        <end position="280"/>
    </location>
</feature>
<feature type="transmembrane region" description="Helical" evidence="11">
    <location>
        <begin position="66"/>
        <end position="88"/>
    </location>
</feature>